<dbReference type="STRING" id="460265.Mnod_2451"/>
<organism evidence="4 5">
    <name type="scientific">Methylobacterium nodulans (strain LMG 21967 / CNCM I-2342 / ORS 2060)</name>
    <dbReference type="NCBI Taxonomy" id="460265"/>
    <lineage>
        <taxon>Bacteria</taxon>
        <taxon>Pseudomonadati</taxon>
        <taxon>Pseudomonadota</taxon>
        <taxon>Alphaproteobacteria</taxon>
        <taxon>Hyphomicrobiales</taxon>
        <taxon>Methylobacteriaceae</taxon>
        <taxon>Methylobacterium</taxon>
    </lineage>
</organism>
<proteinExistence type="predicted"/>
<dbReference type="OrthoDB" id="8019720at2"/>
<evidence type="ECO:0000313" key="4">
    <source>
        <dbReference type="EMBL" id="ACL57421.1"/>
    </source>
</evidence>
<sequence>MSSIIEAKLVLSGEDRATAAVDNVVKALKQIEDASKVSASVDKLARSLLETEKAQKAVTAAMNARNGLQQAQATLKAASAEAARLAGEYDKARAAAAAFNGVRLTKGSEQARTAAAARTAVRELGKEYRTAERSVRVATAAVAAQTATLQHAERAATALGADLSNLAGRQRQLKAATESTTQALRQQISAEERAAQAAAHHRREMQEYARHMRRHGALGTAAAAASGYVGAHTVAHGVSETVRAGARYQHEVVALKNAGRTAHEMEEIEAASRATTRAVPTATFEENLKVINETTGAFGDLHHAIENLTFMQKSASVLHASAGDKIHEGAGELGNKLARFFEMRGTAGNTPVFQREAGELIRAMAFTRGNFNPREAVNFAQQAKASLPLYSERFLTKIAPSLVTEYGGDRAGTAANAFRNVILGKANDKKQAEAWLNLGLLDPKKTITKGGHAVSWSGGAVKNTNLALSDPLEWAQTVLLPALRKKGVNVDDKLELTKALGTMFRNSNSNLFAEALTQKLSVQRLLKDEVNINKAGTLDQIYARNLSEDPTQAFKAVTASLENLITTASSPLMAQASVGLKSVAEGVQSLALVAKDHPNLAVAGGIGVAGAGFGAAGYLSYKLATGFGLSGSATALTHSAAMLDAAAVRLGAGGAAGVAGTAAPAAAGVGLAGGVAAAGVAAGAAVAGVATAEQLPKVLKEKGPTAIDPATGGVIDQNPMGEFGPAIKEWWKSHAPTWFGGEPAKEAGRAAGQGIADGVKEKASEVQSQGQTIYDRMKALFAQGINMPINLAPGEGFGGGGSLIQRASFGGGTAGGAAGALASISSAAPGGKGGGAVGSGSGRYASLPSGRGGGRDRYTGAPNWLAAGARESYDFWIGKGATPAQAAGLVGMEQGENNFKPHGYGDRGTSYGSFMWKMDRRREILAGTGINVHGATHQQQLEAAYWEMTQGRHKGFWGRLRQTTTPEEAAALGVRRFEIPADIPGASRRRGGFGRDWYNRFQREDDERAKTMQRALPPKPAQDDASASLQNVAATLRDMSLRTHHLVEVSASPGLQARTRGMRATTSGPIKADVGVSMPQARSEGDWI</sequence>
<dbReference type="InterPro" id="IPR041219">
    <property type="entry name" value="Phage_lysozyme2"/>
</dbReference>
<dbReference type="Gene3D" id="1.10.530.10">
    <property type="match status" value="1"/>
</dbReference>
<dbReference type="Proteomes" id="UP000008207">
    <property type="component" value="Chromosome"/>
</dbReference>
<dbReference type="HOGENOM" id="CLU_276328_0_0_5"/>
<dbReference type="Pfam" id="PF18013">
    <property type="entry name" value="Phage_lysozyme2"/>
    <property type="match status" value="1"/>
</dbReference>
<protein>
    <recommendedName>
        <fullName evidence="3">Phage tail lysozyme domain-containing protein</fullName>
    </recommendedName>
</protein>
<keyword evidence="5" id="KW-1185">Reference proteome</keyword>
<dbReference type="RefSeq" id="WP_015929101.1">
    <property type="nucleotide sequence ID" value="NC_011894.1"/>
</dbReference>
<evidence type="ECO:0000313" key="5">
    <source>
        <dbReference type="Proteomes" id="UP000008207"/>
    </source>
</evidence>
<feature type="coiled-coil region" evidence="1">
    <location>
        <begin position="61"/>
        <end position="95"/>
    </location>
</feature>
<dbReference type="KEGG" id="mno:Mnod_2451"/>
<evidence type="ECO:0000256" key="1">
    <source>
        <dbReference type="SAM" id="Coils"/>
    </source>
</evidence>
<evidence type="ECO:0000259" key="3">
    <source>
        <dbReference type="Pfam" id="PF18013"/>
    </source>
</evidence>
<dbReference type="AlphaFoldDB" id="B8ICL0"/>
<dbReference type="eggNOG" id="COG5283">
    <property type="taxonomic scope" value="Bacteria"/>
</dbReference>
<keyword evidence="1" id="KW-0175">Coiled coil</keyword>
<feature type="domain" description="Phage tail lysozyme" evidence="3">
    <location>
        <begin position="869"/>
        <end position="1001"/>
    </location>
</feature>
<name>B8ICL0_METNO</name>
<feature type="region of interest" description="Disordered" evidence="2">
    <location>
        <begin position="1059"/>
        <end position="1088"/>
    </location>
</feature>
<accession>B8ICL0</accession>
<gene>
    <name evidence="4" type="ordered locus">Mnod_2451</name>
</gene>
<reference evidence="4 5" key="1">
    <citation type="submission" date="2009-01" db="EMBL/GenBank/DDBJ databases">
        <title>Complete sequence of chromosome of Methylobacterium nodulans ORS 2060.</title>
        <authorList>
            <consortium name="US DOE Joint Genome Institute"/>
            <person name="Lucas S."/>
            <person name="Copeland A."/>
            <person name="Lapidus A."/>
            <person name="Glavina del Rio T."/>
            <person name="Dalin E."/>
            <person name="Tice H."/>
            <person name="Bruce D."/>
            <person name="Goodwin L."/>
            <person name="Pitluck S."/>
            <person name="Sims D."/>
            <person name="Brettin T."/>
            <person name="Detter J.C."/>
            <person name="Han C."/>
            <person name="Larimer F."/>
            <person name="Land M."/>
            <person name="Hauser L."/>
            <person name="Kyrpides N."/>
            <person name="Ivanova N."/>
            <person name="Marx C.J."/>
            <person name="Richardson P."/>
        </authorList>
    </citation>
    <scope>NUCLEOTIDE SEQUENCE [LARGE SCALE GENOMIC DNA]</scope>
    <source>
        <strain evidence="5">LMG 21967 / CNCM I-2342 / ORS 2060</strain>
    </source>
</reference>
<evidence type="ECO:0000256" key="2">
    <source>
        <dbReference type="SAM" id="MobiDB-lite"/>
    </source>
</evidence>
<dbReference type="EMBL" id="CP001349">
    <property type="protein sequence ID" value="ACL57421.1"/>
    <property type="molecule type" value="Genomic_DNA"/>
</dbReference>